<keyword evidence="2" id="KW-0031">Aminopeptidase</keyword>
<dbReference type="Proteomes" id="UP000184268">
    <property type="component" value="Unassembled WGS sequence"/>
</dbReference>
<accession>A0A1M5MKT9</accession>
<keyword evidence="3" id="KW-1185">Reference proteome</keyword>
<dbReference type="InterPro" id="IPR022742">
    <property type="entry name" value="Hydrolase_4"/>
</dbReference>
<dbReference type="RefSeq" id="WP_067664530.1">
    <property type="nucleotide sequence ID" value="NZ_FQXG01000001.1"/>
</dbReference>
<reference evidence="2 3" key="1">
    <citation type="submission" date="2016-11" db="EMBL/GenBank/DDBJ databases">
        <authorList>
            <person name="Jaros S."/>
            <person name="Januszkiewicz K."/>
            <person name="Wedrychowicz H."/>
        </authorList>
    </citation>
    <scope>NUCLEOTIDE SEQUENCE [LARGE SCALE GENOMIC DNA]</scope>
    <source>
        <strain evidence="2 3">DSM 16917</strain>
    </source>
</reference>
<dbReference type="Gene3D" id="3.40.50.1820">
    <property type="entry name" value="alpha/beta hydrolase"/>
    <property type="match status" value="1"/>
</dbReference>
<dbReference type="AlphaFoldDB" id="A0A1M5MKT9"/>
<dbReference type="SUPFAM" id="SSF53474">
    <property type="entry name" value="alpha/beta-Hydrolases"/>
    <property type="match status" value="1"/>
</dbReference>
<keyword evidence="2" id="KW-0645">Protease</keyword>
<dbReference type="GO" id="GO:0004177">
    <property type="term" value="F:aminopeptidase activity"/>
    <property type="evidence" value="ECO:0007669"/>
    <property type="project" value="UniProtKB-KW"/>
</dbReference>
<dbReference type="InterPro" id="IPR029058">
    <property type="entry name" value="AB_hydrolase_fold"/>
</dbReference>
<dbReference type="Pfam" id="PF12146">
    <property type="entry name" value="Hydrolase_4"/>
    <property type="match status" value="1"/>
</dbReference>
<evidence type="ECO:0000313" key="3">
    <source>
        <dbReference type="Proteomes" id="UP000184268"/>
    </source>
</evidence>
<gene>
    <name evidence="2" type="ORF">SAMN02745129_0681</name>
</gene>
<dbReference type="InterPro" id="IPR050471">
    <property type="entry name" value="AB_hydrolase"/>
</dbReference>
<evidence type="ECO:0000313" key="2">
    <source>
        <dbReference type="EMBL" id="SHG77855.1"/>
    </source>
</evidence>
<feature type="domain" description="Serine aminopeptidase S33" evidence="1">
    <location>
        <begin position="80"/>
        <end position="217"/>
    </location>
</feature>
<protein>
    <submittedName>
        <fullName evidence="2">Serine aminopeptidase, S33</fullName>
    </submittedName>
</protein>
<dbReference type="OrthoDB" id="9785847at2"/>
<dbReference type="EMBL" id="FQXG01000001">
    <property type="protein sequence ID" value="SHG77855.1"/>
    <property type="molecule type" value="Genomic_DNA"/>
</dbReference>
<evidence type="ECO:0000259" key="1">
    <source>
        <dbReference type="Pfam" id="PF12146"/>
    </source>
</evidence>
<dbReference type="STRING" id="299255.SAMN02745129_0681"/>
<sequence>MRFNYFHQNQAAALFTGMGRFVTGQLSRWLPQLTGRLGQQFLIQPNGKRQYDFGSHQPTQQWDLTTRLGNARAHLFGNGERTVVLSHGWADNSTCFHALINQLIEQGYRVAALDHVGHGKSEGKRAHLLAFIEAMTALMNQLEADGQQVEAIIGHSMGAFATLNLPEALLRQRKVVLISAPINFFDQMFHTLERVGISRRVMVRVLESIASQYQVDWQSLLGERQIPKLHGQVHLIHDRSDRFAPFADIQAFAEKAGLALTATEGLGHRRILSDTEVIAKINRIVAA</sequence>
<proteinExistence type="predicted"/>
<dbReference type="PANTHER" id="PTHR43433:SF5">
    <property type="entry name" value="AB HYDROLASE-1 DOMAIN-CONTAINING PROTEIN"/>
    <property type="match status" value="1"/>
</dbReference>
<dbReference type="PANTHER" id="PTHR43433">
    <property type="entry name" value="HYDROLASE, ALPHA/BETA FOLD FAMILY PROTEIN"/>
    <property type="match status" value="1"/>
</dbReference>
<name>A0A1M5MKT9_9GAMM</name>
<organism evidence="2 3">
    <name type="scientific">Ferrimonas marina</name>
    <dbReference type="NCBI Taxonomy" id="299255"/>
    <lineage>
        <taxon>Bacteria</taxon>
        <taxon>Pseudomonadati</taxon>
        <taxon>Pseudomonadota</taxon>
        <taxon>Gammaproteobacteria</taxon>
        <taxon>Alteromonadales</taxon>
        <taxon>Ferrimonadaceae</taxon>
        <taxon>Ferrimonas</taxon>
    </lineage>
</organism>
<keyword evidence="2" id="KW-0378">Hydrolase</keyword>